<proteinExistence type="predicted"/>
<feature type="non-terminal residue" evidence="2">
    <location>
        <position position="1"/>
    </location>
</feature>
<dbReference type="AlphaFoldDB" id="A0A843WNY9"/>
<sequence>AIVFRLIGTDDVKVDVVSLLGKMALGNNDKECIARKGGKVLVNMLSSNLEGQTASLLALHNLSNLDDNAAILVDLGAVPALINILFKHPRDEPSNLKELAASTMANIVSKSGHWELASADKQGNRMQSELIIHGLLELLRLSSAKCQLAVLQTLHGIASSPQATDLAATNVRSGNGVATIIPFLEHSESETRIYAFRLVSLLSEKLGQFLADELIASNKLLLLKEKLLDAQSPNEKSEVAATLANLPIPPEVVKTTLGSDLLRWVVSSLREHRSHSSRNSRHTTRMVEGLLGILLHFARSSDPVILSAACENQLLAVFRERLSSRSPRERQRAALGLKYLSESASTLTSAREVELQPGGFCGPFLFMCGKSSMPPVLCPIHCAVCEDNNSFCLLKGNSVKPLIDLMNDENTQVQIAAVEALSTLLSDAQNLKNATEELDELGLFDTATDLFKKVRPGDLQERLIWMIERLSTVDALVQAYSTDQGLVTALIGALKHGNPNTRSHAQDALTNLRQLSGVGGRNSNHGRARRRTSH</sequence>
<accession>A0A843WNY9</accession>
<feature type="compositionally biased region" description="Basic residues" evidence="1">
    <location>
        <begin position="524"/>
        <end position="534"/>
    </location>
</feature>
<dbReference type="InterPro" id="IPR052608">
    <property type="entry name" value="U-box_domain_protein"/>
</dbReference>
<feature type="region of interest" description="Disordered" evidence="1">
    <location>
        <begin position="514"/>
        <end position="534"/>
    </location>
</feature>
<dbReference type="Gene3D" id="1.25.10.10">
    <property type="entry name" value="Leucine-rich Repeat Variant"/>
    <property type="match status" value="3"/>
</dbReference>
<keyword evidence="3" id="KW-1185">Reference proteome</keyword>
<comment type="caution">
    <text evidence="2">The sequence shown here is derived from an EMBL/GenBank/DDBJ whole genome shotgun (WGS) entry which is preliminary data.</text>
</comment>
<evidence type="ECO:0000313" key="3">
    <source>
        <dbReference type="Proteomes" id="UP000652761"/>
    </source>
</evidence>
<dbReference type="PANTHER" id="PTHR45958">
    <property type="entry name" value="RING-TYPE E3 UBIQUITIN TRANSFERASE"/>
    <property type="match status" value="1"/>
</dbReference>
<dbReference type="InterPro" id="IPR000225">
    <property type="entry name" value="Armadillo"/>
</dbReference>
<evidence type="ECO:0000313" key="2">
    <source>
        <dbReference type="EMBL" id="MQM05724.1"/>
    </source>
</evidence>
<dbReference type="OrthoDB" id="629492at2759"/>
<dbReference type="InterPro" id="IPR016024">
    <property type="entry name" value="ARM-type_fold"/>
</dbReference>
<reference evidence="2" key="1">
    <citation type="submission" date="2017-07" db="EMBL/GenBank/DDBJ databases">
        <title>Taro Niue Genome Assembly and Annotation.</title>
        <authorList>
            <person name="Atibalentja N."/>
            <person name="Keating K."/>
            <person name="Fields C.J."/>
        </authorList>
    </citation>
    <scope>NUCLEOTIDE SEQUENCE</scope>
    <source>
        <strain evidence="2">Niue_2</strain>
        <tissue evidence="2">Leaf</tissue>
    </source>
</reference>
<dbReference type="SMART" id="SM00185">
    <property type="entry name" value="ARM"/>
    <property type="match status" value="6"/>
</dbReference>
<dbReference type="SUPFAM" id="SSF48371">
    <property type="entry name" value="ARM repeat"/>
    <property type="match status" value="1"/>
</dbReference>
<organism evidence="2 3">
    <name type="scientific">Colocasia esculenta</name>
    <name type="common">Wild taro</name>
    <name type="synonym">Arum esculentum</name>
    <dbReference type="NCBI Taxonomy" id="4460"/>
    <lineage>
        <taxon>Eukaryota</taxon>
        <taxon>Viridiplantae</taxon>
        <taxon>Streptophyta</taxon>
        <taxon>Embryophyta</taxon>
        <taxon>Tracheophyta</taxon>
        <taxon>Spermatophyta</taxon>
        <taxon>Magnoliopsida</taxon>
        <taxon>Liliopsida</taxon>
        <taxon>Araceae</taxon>
        <taxon>Aroideae</taxon>
        <taxon>Colocasieae</taxon>
        <taxon>Colocasia</taxon>
    </lineage>
</organism>
<dbReference type="InterPro" id="IPR011989">
    <property type="entry name" value="ARM-like"/>
</dbReference>
<evidence type="ECO:0000256" key="1">
    <source>
        <dbReference type="SAM" id="MobiDB-lite"/>
    </source>
</evidence>
<dbReference type="Proteomes" id="UP000652761">
    <property type="component" value="Unassembled WGS sequence"/>
</dbReference>
<dbReference type="EMBL" id="NMUH01003466">
    <property type="protein sequence ID" value="MQM05724.1"/>
    <property type="molecule type" value="Genomic_DNA"/>
</dbReference>
<protein>
    <submittedName>
        <fullName evidence="2">Uncharacterized protein</fullName>
    </submittedName>
</protein>
<dbReference type="PANTHER" id="PTHR45958:SF14">
    <property type="entry name" value="RING-TYPE E3 UBIQUITIN TRANSFERASE"/>
    <property type="match status" value="1"/>
</dbReference>
<name>A0A843WNY9_COLES</name>
<gene>
    <name evidence="2" type="ORF">Taro_038534</name>
</gene>